<keyword evidence="11" id="KW-1185">Reference proteome</keyword>
<keyword evidence="6 10" id="KW-0067">ATP-binding</keyword>
<keyword evidence="5" id="KW-0547">Nucleotide-binding</keyword>
<feature type="domain" description="ABC transporter" evidence="9">
    <location>
        <begin position="257"/>
        <end position="501"/>
    </location>
</feature>
<name>A0ABZ3IUU7_9FIRM</name>
<dbReference type="PANTHER" id="PTHR43790:SF3">
    <property type="entry name" value="D-ALLOSE IMPORT ATP-BINDING PROTEIN ALSA-RELATED"/>
    <property type="match status" value="1"/>
</dbReference>
<evidence type="ECO:0000256" key="2">
    <source>
        <dbReference type="ARBA" id="ARBA00022475"/>
    </source>
</evidence>
<dbReference type="EMBL" id="CP155573">
    <property type="protein sequence ID" value="XFO69194.1"/>
    <property type="molecule type" value="Genomic_DNA"/>
</dbReference>
<evidence type="ECO:0000256" key="5">
    <source>
        <dbReference type="ARBA" id="ARBA00022741"/>
    </source>
</evidence>
<dbReference type="RefSeq" id="WP_094603577.1">
    <property type="nucleotide sequence ID" value="NZ_CP155573.1"/>
</dbReference>
<evidence type="ECO:0000256" key="4">
    <source>
        <dbReference type="ARBA" id="ARBA00022737"/>
    </source>
</evidence>
<dbReference type="InterPro" id="IPR003439">
    <property type="entry name" value="ABC_transporter-like_ATP-bd"/>
</dbReference>
<evidence type="ECO:0000313" key="10">
    <source>
        <dbReference type="EMBL" id="XFO69194.1"/>
    </source>
</evidence>
<evidence type="ECO:0000256" key="6">
    <source>
        <dbReference type="ARBA" id="ARBA00022840"/>
    </source>
</evidence>
<evidence type="ECO:0000256" key="3">
    <source>
        <dbReference type="ARBA" id="ARBA00022597"/>
    </source>
</evidence>
<gene>
    <name evidence="10" type="primary">rbsA</name>
    <name evidence="10" type="ORF">SPSIL_054250</name>
</gene>
<evidence type="ECO:0000256" key="1">
    <source>
        <dbReference type="ARBA" id="ARBA00022448"/>
    </source>
</evidence>
<reference evidence="10" key="1">
    <citation type="submission" date="2024-05" db="EMBL/GenBank/DDBJ databases">
        <title>Isolation and characterization of Sporomusa carbonis sp. nov., a carboxydotrophic hydrogenogen in the genus of Sporomusa isolated from a charcoal burning pile.</title>
        <authorList>
            <person name="Boeer T."/>
            <person name="Rosenbaum F."/>
            <person name="Eysell L."/>
            <person name="Mueller V."/>
            <person name="Daniel R."/>
            <person name="Poehlein A."/>
        </authorList>
    </citation>
    <scope>NUCLEOTIDE SEQUENCE [LARGE SCALE GENOMIC DNA]</scope>
    <source>
        <strain evidence="10">DSM 10669</strain>
    </source>
</reference>
<dbReference type="Gene3D" id="3.40.50.300">
    <property type="entry name" value="P-loop containing nucleotide triphosphate hydrolases"/>
    <property type="match status" value="2"/>
</dbReference>
<dbReference type="SUPFAM" id="SSF52540">
    <property type="entry name" value="P-loop containing nucleoside triphosphate hydrolases"/>
    <property type="match status" value="2"/>
</dbReference>
<keyword evidence="8" id="KW-0472">Membrane</keyword>
<proteinExistence type="predicted"/>
<sequence>MQSSILQLKDISKVYPGTIALESVNLAVRKGEVHGIIGKNGAGKSTLVSIIAGIIAPTTGDIVIDGKSFKTLSRNNARDQLISIVTQEPQVIRDCTIAENLFMPDYASKGLFINWNKINSMAQSIISKAGLNMDASMNAGDLSISEQQLLLVVKACYVEKSQIIILDEVSASLTQDDEKLLYEIIQKRKSEGCTIIYISHRTDELLNVCDRVTVIRDGKAVTTKECAQLSKKELSHLIVGDGYTSTAVTNDLPVTQGKSEEVVFKVNNLTKYGQYQDINFALKKGEILGFAGLRGSGRTEIFKGIVGIDPADDGSITIKNETRRFKSPAEAFKSRILYLPEDRDKEGLINCLSVRENLTLNILPRISHNTVIKPASENDCVAGLIDMLDIKTFSPEQEVNELSGGNKQKVIVGKIMAAEPLVCILDEPTRGVDIAAKEGILSIIKNRMSKYSSVIITSPGTEDLVEVCDRILVLYQGKIIAEFTAEEFDEKVIYHAQQGERKVVNAPEMENFSVR</sequence>
<dbReference type="InterPro" id="IPR003593">
    <property type="entry name" value="AAA+_ATPase"/>
</dbReference>
<evidence type="ECO:0000313" key="11">
    <source>
        <dbReference type="Proteomes" id="UP000216752"/>
    </source>
</evidence>
<feature type="domain" description="ABC transporter" evidence="9">
    <location>
        <begin position="6"/>
        <end position="242"/>
    </location>
</feature>
<keyword evidence="3" id="KW-0762">Sugar transport</keyword>
<dbReference type="CDD" id="cd03216">
    <property type="entry name" value="ABC_Carb_Monos_I"/>
    <property type="match status" value="1"/>
</dbReference>
<organism evidence="10 11">
    <name type="scientific">Sporomusa silvacetica DSM 10669</name>
    <dbReference type="NCBI Taxonomy" id="1123289"/>
    <lineage>
        <taxon>Bacteria</taxon>
        <taxon>Bacillati</taxon>
        <taxon>Bacillota</taxon>
        <taxon>Negativicutes</taxon>
        <taxon>Selenomonadales</taxon>
        <taxon>Sporomusaceae</taxon>
        <taxon>Sporomusa</taxon>
    </lineage>
</organism>
<dbReference type="PANTHER" id="PTHR43790">
    <property type="entry name" value="CARBOHYDRATE TRANSPORT ATP-BINDING PROTEIN MG119-RELATED"/>
    <property type="match status" value="1"/>
</dbReference>
<dbReference type="PROSITE" id="PS00211">
    <property type="entry name" value="ABC_TRANSPORTER_1"/>
    <property type="match status" value="1"/>
</dbReference>
<keyword evidence="1" id="KW-0813">Transport</keyword>
<dbReference type="Pfam" id="PF00005">
    <property type="entry name" value="ABC_tran"/>
    <property type="match status" value="2"/>
</dbReference>
<evidence type="ECO:0000259" key="9">
    <source>
        <dbReference type="PROSITE" id="PS50893"/>
    </source>
</evidence>
<dbReference type="PROSITE" id="PS50893">
    <property type="entry name" value="ABC_TRANSPORTER_2"/>
    <property type="match status" value="2"/>
</dbReference>
<dbReference type="Proteomes" id="UP000216752">
    <property type="component" value="Chromosome"/>
</dbReference>
<protein>
    <submittedName>
        <fullName evidence="10">Ribose import ATP-binding protein RbsA</fullName>
    </submittedName>
</protein>
<keyword evidence="2" id="KW-1003">Cell membrane</keyword>
<evidence type="ECO:0000256" key="7">
    <source>
        <dbReference type="ARBA" id="ARBA00022967"/>
    </source>
</evidence>
<evidence type="ECO:0000256" key="8">
    <source>
        <dbReference type="ARBA" id="ARBA00023136"/>
    </source>
</evidence>
<keyword evidence="4" id="KW-0677">Repeat</keyword>
<dbReference type="InterPro" id="IPR050107">
    <property type="entry name" value="ABC_carbohydrate_import_ATPase"/>
</dbReference>
<dbReference type="InterPro" id="IPR027417">
    <property type="entry name" value="P-loop_NTPase"/>
</dbReference>
<dbReference type="SMART" id="SM00382">
    <property type="entry name" value="AAA"/>
    <property type="match status" value="2"/>
</dbReference>
<keyword evidence="7" id="KW-1278">Translocase</keyword>
<dbReference type="InterPro" id="IPR017871">
    <property type="entry name" value="ABC_transporter-like_CS"/>
</dbReference>
<dbReference type="CDD" id="cd03215">
    <property type="entry name" value="ABC_Carb_Monos_II"/>
    <property type="match status" value="1"/>
</dbReference>
<dbReference type="GO" id="GO:0005524">
    <property type="term" value="F:ATP binding"/>
    <property type="evidence" value="ECO:0007669"/>
    <property type="project" value="UniProtKB-KW"/>
</dbReference>
<accession>A0ABZ3IUU7</accession>